<keyword evidence="1" id="KW-0378">Hydrolase</keyword>
<dbReference type="CDD" id="cd06166">
    <property type="entry name" value="Sortase_D_2"/>
    <property type="match status" value="1"/>
</dbReference>
<evidence type="ECO:0000313" key="3">
    <source>
        <dbReference type="EMBL" id="MFD0870251.1"/>
    </source>
</evidence>
<name>A0ABW3DBA3_9BACL</name>
<evidence type="ECO:0000256" key="1">
    <source>
        <dbReference type="ARBA" id="ARBA00022801"/>
    </source>
</evidence>
<evidence type="ECO:0000313" key="4">
    <source>
        <dbReference type="Proteomes" id="UP001597120"/>
    </source>
</evidence>
<dbReference type="SUPFAM" id="SSF63817">
    <property type="entry name" value="Sortase"/>
    <property type="match status" value="1"/>
</dbReference>
<comment type="caution">
    <text evidence="3">The sequence shown here is derived from an EMBL/GenBank/DDBJ whole genome shotgun (WGS) entry which is preliminary data.</text>
</comment>
<evidence type="ECO:0000256" key="2">
    <source>
        <dbReference type="SAM" id="MobiDB-lite"/>
    </source>
</evidence>
<dbReference type="InterPro" id="IPR023365">
    <property type="entry name" value="Sortase_dom-sf"/>
</dbReference>
<feature type="region of interest" description="Disordered" evidence="2">
    <location>
        <begin position="32"/>
        <end position="52"/>
    </location>
</feature>
<dbReference type="EMBL" id="JBHTIU010000041">
    <property type="protein sequence ID" value="MFD0870251.1"/>
    <property type="molecule type" value="Genomic_DNA"/>
</dbReference>
<protein>
    <submittedName>
        <fullName evidence="3">Class D sortase</fullName>
    </submittedName>
</protein>
<dbReference type="InterPro" id="IPR042000">
    <property type="entry name" value="Sortase_D_2"/>
</dbReference>
<dbReference type="InterPro" id="IPR005754">
    <property type="entry name" value="Sortase"/>
</dbReference>
<dbReference type="Pfam" id="PF04203">
    <property type="entry name" value="Sortase"/>
    <property type="match status" value="1"/>
</dbReference>
<reference evidence="4" key="1">
    <citation type="journal article" date="2019" name="Int. J. Syst. Evol. Microbiol.">
        <title>The Global Catalogue of Microorganisms (GCM) 10K type strain sequencing project: providing services to taxonomists for standard genome sequencing and annotation.</title>
        <authorList>
            <consortium name="The Broad Institute Genomics Platform"/>
            <consortium name="The Broad Institute Genome Sequencing Center for Infectious Disease"/>
            <person name="Wu L."/>
            <person name="Ma J."/>
        </authorList>
    </citation>
    <scope>NUCLEOTIDE SEQUENCE [LARGE SCALE GENOMIC DNA]</scope>
    <source>
        <strain evidence="4">CCUG 57263</strain>
    </source>
</reference>
<accession>A0ABW3DBA3</accession>
<dbReference type="Proteomes" id="UP001597120">
    <property type="component" value="Unassembled WGS sequence"/>
</dbReference>
<keyword evidence="4" id="KW-1185">Reference proteome</keyword>
<dbReference type="Gene3D" id="2.40.260.10">
    <property type="entry name" value="Sortase"/>
    <property type="match status" value="1"/>
</dbReference>
<gene>
    <name evidence="3" type="ORF">ACFQ03_13900</name>
</gene>
<dbReference type="RefSeq" id="WP_379288840.1">
    <property type="nucleotide sequence ID" value="NZ_JBHTIU010000041.1"/>
</dbReference>
<dbReference type="NCBIfam" id="TIGR01076">
    <property type="entry name" value="sortase_fam"/>
    <property type="match status" value="1"/>
</dbReference>
<sequence>MLILYPWWDRHIQEKKQLEMLAQWDLLQEKSSEPLSSEPVSKPPVDSSQEGGVGTITIDGHAVLGTITIDKIDLRETVLEGTDKKTLKAGIGTIETDRHLGQPGNFALAGHRSWTYGKQFSRLDEMEEGDQIVIETQKDSYVYSVASKFLVEPDDLSVLDHNADLEEVTLVTCEPAYNPTHRLIVKAVRID</sequence>
<organism evidence="3 4">
    <name type="scientific">Paenibacillus residui</name>
    <dbReference type="NCBI Taxonomy" id="629724"/>
    <lineage>
        <taxon>Bacteria</taxon>
        <taxon>Bacillati</taxon>
        <taxon>Bacillota</taxon>
        <taxon>Bacilli</taxon>
        <taxon>Bacillales</taxon>
        <taxon>Paenibacillaceae</taxon>
        <taxon>Paenibacillus</taxon>
    </lineage>
</organism>
<proteinExistence type="predicted"/>